<name>A0ABM7ZED6_9BACT</name>
<proteinExistence type="predicted"/>
<gene>
    <name evidence="1" type="ORF">Abiwalacus_06010</name>
</gene>
<keyword evidence="2" id="KW-1185">Reference proteome</keyword>
<evidence type="ECO:0000313" key="2">
    <source>
        <dbReference type="Proteomes" id="UP001062263"/>
    </source>
</evidence>
<reference evidence="1" key="1">
    <citation type="submission" date="2022-06" db="EMBL/GenBank/DDBJ databases">
        <title>Akkermansia biwalacus sp. nov., an anaerobic mucin-degrading bacterium isolated from human intestine.</title>
        <authorList>
            <person name="Kobayashi Y."/>
            <person name="Inoue S."/>
            <person name="Kawahara T."/>
            <person name="Kohda N."/>
        </authorList>
    </citation>
    <scope>NUCLEOTIDE SEQUENCE</scope>
    <source>
        <strain evidence="1">WON2089</strain>
    </source>
</reference>
<sequence>MRRYNKSLCNLFRYLAICNETMCYDNSDLNHPLIFTMAAGKVEVVNKKLYKSIQQAVRP</sequence>
<protein>
    <submittedName>
        <fullName evidence="1">Uncharacterized protein</fullName>
    </submittedName>
</protein>
<dbReference type="Proteomes" id="UP001062263">
    <property type="component" value="Chromosome"/>
</dbReference>
<evidence type="ECO:0000313" key="1">
    <source>
        <dbReference type="EMBL" id="BDL43027.1"/>
    </source>
</evidence>
<dbReference type="EMBL" id="AP025943">
    <property type="protein sequence ID" value="BDL43027.1"/>
    <property type="molecule type" value="Genomic_DNA"/>
</dbReference>
<organism evidence="1 2">
    <name type="scientific">Akkermansia biwaensis</name>
    <dbReference type="NCBI Taxonomy" id="2946555"/>
    <lineage>
        <taxon>Bacteria</taxon>
        <taxon>Pseudomonadati</taxon>
        <taxon>Verrucomicrobiota</taxon>
        <taxon>Verrucomicrobiia</taxon>
        <taxon>Verrucomicrobiales</taxon>
        <taxon>Akkermansiaceae</taxon>
        <taxon>Akkermansia</taxon>
    </lineage>
</organism>
<accession>A0ABM7ZED6</accession>